<name>A0ACB8UIM5_9APHY</name>
<dbReference type="EMBL" id="MU274900">
    <property type="protein sequence ID" value="KAI0094160.1"/>
    <property type="molecule type" value="Genomic_DNA"/>
</dbReference>
<evidence type="ECO:0000313" key="1">
    <source>
        <dbReference type="EMBL" id="KAI0094160.1"/>
    </source>
</evidence>
<reference evidence="1" key="1">
    <citation type="journal article" date="2021" name="Environ. Microbiol.">
        <title>Gene family expansions and transcriptome signatures uncover fungal adaptations to wood decay.</title>
        <authorList>
            <person name="Hage H."/>
            <person name="Miyauchi S."/>
            <person name="Viragh M."/>
            <person name="Drula E."/>
            <person name="Min B."/>
            <person name="Chaduli D."/>
            <person name="Navarro D."/>
            <person name="Favel A."/>
            <person name="Norest M."/>
            <person name="Lesage-Meessen L."/>
            <person name="Balint B."/>
            <person name="Merenyi Z."/>
            <person name="de Eugenio L."/>
            <person name="Morin E."/>
            <person name="Martinez A.T."/>
            <person name="Baldrian P."/>
            <person name="Stursova M."/>
            <person name="Martinez M.J."/>
            <person name="Novotny C."/>
            <person name="Magnuson J.K."/>
            <person name="Spatafora J.W."/>
            <person name="Maurice S."/>
            <person name="Pangilinan J."/>
            <person name="Andreopoulos W."/>
            <person name="LaButti K."/>
            <person name="Hundley H."/>
            <person name="Na H."/>
            <person name="Kuo A."/>
            <person name="Barry K."/>
            <person name="Lipzen A."/>
            <person name="Henrissat B."/>
            <person name="Riley R."/>
            <person name="Ahrendt S."/>
            <person name="Nagy L.G."/>
            <person name="Grigoriev I.V."/>
            <person name="Martin F."/>
            <person name="Rosso M.N."/>
        </authorList>
    </citation>
    <scope>NUCLEOTIDE SEQUENCE</scope>
    <source>
        <strain evidence="1">CBS 384.51</strain>
    </source>
</reference>
<keyword evidence="1" id="KW-0472">Membrane</keyword>
<organism evidence="1 2">
    <name type="scientific">Irpex rosettiformis</name>
    <dbReference type="NCBI Taxonomy" id="378272"/>
    <lineage>
        <taxon>Eukaryota</taxon>
        <taxon>Fungi</taxon>
        <taxon>Dikarya</taxon>
        <taxon>Basidiomycota</taxon>
        <taxon>Agaricomycotina</taxon>
        <taxon>Agaricomycetes</taxon>
        <taxon>Polyporales</taxon>
        <taxon>Irpicaceae</taxon>
        <taxon>Irpex</taxon>
    </lineage>
</organism>
<accession>A0ACB8UIM5</accession>
<keyword evidence="2" id="KW-1185">Reference proteome</keyword>
<gene>
    <name evidence="1" type="ORF">BDY19DRAFT_901417</name>
</gene>
<evidence type="ECO:0000313" key="2">
    <source>
        <dbReference type="Proteomes" id="UP001055072"/>
    </source>
</evidence>
<keyword evidence="1" id="KW-0812">Transmembrane</keyword>
<protein>
    <submittedName>
        <fullName evidence="1">Transmembrane amino acid transporter protein-domain-containing protein</fullName>
    </submittedName>
</protein>
<sequence>MANDPQIQEIASKPLEYDEKRTSTSHTSVEYATHQGTAAPTTLPSLQVLMQYAEVARAREAGLGPGETFVSPPTDSKSVDGVTSGPPDIDEDLINARRALRTASWFAVFYLITTDILGPFNAPFAFSQVGYVPGVILYLIMGGVACYTGLILWKLFCALDSEHYPVRTYADLGERIFGTWFKNLCTVLQSLQLIINVGTICLSNAQSVAQIAVHNEFCFSVQILIWSLFGMIIGQIRSLKNYGWFANMAVWLNLLTIFITMGVVAHSPPNFAGATAAYGIAPTDPISKTAFTHLPLFSKVNGIMNMVFAYGGAMIFPEFMAEMRRPMDFWKAMCCAQLLIGIVYMMFGLFVYSFQGQFTLPLAYQGMSSFAWQTVGNALALVTGIIAAGLYGNIGIKVAYYQIVEQWFKGPPLMSKKGWYIWSAMVLLYWSLAFIVASAIPQVQTISGLVAAVCIMQFTYTFPPLLYAGFYLRLDAARDERGDTWWSWSRWARGMKSSPNADVVVVSRGQVVAPRGGGGGGGCGGVGIFGGCGIGIFGGGGGIGIFGGGKGRSEKPTVDGGETTHAKSPRIAGIAQGSTWYYKTFNIVLFLASLAMACLGMYGSGKSIQETFKSGGAATSFGCTAPV</sequence>
<dbReference type="Proteomes" id="UP001055072">
    <property type="component" value="Unassembled WGS sequence"/>
</dbReference>
<comment type="caution">
    <text evidence="1">The sequence shown here is derived from an EMBL/GenBank/DDBJ whole genome shotgun (WGS) entry which is preliminary data.</text>
</comment>
<proteinExistence type="predicted"/>